<dbReference type="InterPro" id="IPR037402">
    <property type="entry name" value="YidZ_PBP2"/>
</dbReference>
<dbReference type="Pfam" id="PF00126">
    <property type="entry name" value="HTH_1"/>
    <property type="match status" value="1"/>
</dbReference>
<protein>
    <submittedName>
        <fullName evidence="6">LysR family transcriptional regulator</fullName>
    </submittedName>
</protein>
<dbReference type="RefSeq" id="WP_114834374.1">
    <property type="nucleotide sequence ID" value="NZ_LR699115.1"/>
</dbReference>
<keyword evidence="7" id="KW-1185">Reference proteome</keyword>
<keyword evidence="3" id="KW-0238">DNA-binding</keyword>
<dbReference type="Pfam" id="PF03466">
    <property type="entry name" value="LysR_substrate"/>
    <property type="match status" value="1"/>
</dbReference>
<dbReference type="AlphaFoldDB" id="A0A370GKL4"/>
<dbReference type="InterPro" id="IPR000847">
    <property type="entry name" value="LysR_HTH_N"/>
</dbReference>
<dbReference type="OrthoDB" id="8839911at2"/>
<evidence type="ECO:0000256" key="2">
    <source>
        <dbReference type="ARBA" id="ARBA00023015"/>
    </source>
</evidence>
<evidence type="ECO:0000313" key="7">
    <source>
        <dbReference type="Proteomes" id="UP000254720"/>
    </source>
</evidence>
<dbReference type="InterPro" id="IPR050389">
    <property type="entry name" value="LysR-type_TF"/>
</dbReference>
<dbReference type="Gene3D" id="1.10.10.10">
    <property type="entry name" value="Winged helix-like DNA-binding domain superfamily/Winged helix DNA-binding domain"/>
    <property type="match status" value="1"/>
</dbReference>
<dbReference type="CDD" id="cd08417">
    <property type="entry name" value="PBP2_Nitroaromatics_like"/>
    <property type="match status" value="1"/>
</dbReference>
<organism evidence="6 7">
    <name type="scientific">Aquicella lusitana</name>
    <dbReference type="NCBI Taxonomy" id="254246"/>
    <lineage>
        <taxon>Bacteria</taxon>
        <taxon>Pseudomonadati</taxon>
        <taxon>Pseudomonadota</taxon>
        <taxon>Gammaproteobacteria</taxon>
        <taxon>Legionellales</taxon>
        <taxon>Coxiellaceae</taxon>
        <taxon>Aquicella</taxon>
    </lineage>
</organism>
<evidence type="ECO:0000256" key="3">
    <source>
        <dbReference type="ARBA" id="ARBA00023125"/>
    </source>
</evidence>
<dbReference type="InterPro" id="IPR036388">
    <property type="entry name" value="WH-like_DNA-bd_sf"/>
</dbReference>
<dbReference type="PANTHER" id="PTHR30118">
    <property type="entry name" value="HTH-TYPE TRANSCRIPTIONAL REGULATOR LEUO-RELATED"/>
    <property type="match status" value="1"/>
</dbReference>
<reference evidence="6 7" key="1">
    <citation type="submission" date="2018-07" db="EMBL/GenBank/DDBJ databases">
        <title>Genomic Encyclopedia of Type Strains, Phase IV (KMG-IV): sequencing the most valuable type-strain genomes for metagenomic binning, comparative biology and taxonomic classification.</title>
        <authorList>
            <person name="Goeker M."/>
        </authorList>
    </citation>
    <scope>NUCLEOTIDE SEQUENCE [LARGE SCALE GENOMIC DNA]</scope>
    <source>
        <strain evidence="6 7">DSM 16500</strain>
    </source>
</reference>
<proteinExistence type="inferred from homology"/>
<evidence type="ECO:0000313" key="6">
    <source>
        <dbReference type="EMBL" id="RDI43819.1"/>
    </source>
</evidence>
<gene>
    <name evidence="6" type="ORF">C8D86_11089</name>
</gene>
<keyword evidence="2" id="KW-0805">Transcription regulation</keyword>
<comment type="caution">
    <text evidence="6">The sequence shown here is derived from an EMBL/GenBank/DDBJ whole genome shotgun (WGS) entry which is preliminary data.</text>
</comment>
<dbReference type="PANTHER" id="PTHR30118:SF15">
    <property type="entry name" value="TRANSCRIPTIONAL REGULATORY PROTEIN"/>
    <property type="match status" value="1"/>
</dbReference>
<evidence type="ECO:0000256" key="1">
    <source>
        <dbReference type="ARBA" id="ARBA00009437"/>
    </source>
</evidence>
<dbReference type="InterPro" id="IPR005119">
    <property type="entry name" value="LysR_subst-bd"/>
</dbReference>
<name>A0A370GKL4_9COXI</name>
<sequence length="306" mass="35646">MDLHRINLNLLVALDALLLEQSVTLAAKKLFITQAAMSNNLQQLREIFKDDLLIREKNHMVLTSYAKSLRPQLHQLLQEIHSLVVSGQHFEPETSERVFKIGMSDYMAVLILPKLMVRLQQKAPNMKISIVSVYHLNSAEPFEKGDYDLGIGKIFDIQRPIIKQILFKDTGVVLFNRRHPLAAKKKITLKDYLENKHVAVRADNPHYPPIIEQFLAKLGYQRNIQISLPFITPIFKIIEQSDHLIGTVIRSMTLFYKDNTCYVVRPLPFKIPDIEFCLAWHQRYDNDHGHRWLREQIIEITRDFSS</sequence>
<keyword evidence="4" id="KW-0804">Transcription</keyword>
<dbReference type="Proteomes" id="UP000254720">
    <property type="component" value="Unassembled WGS sequence"/>
</dbReference>
<dbReference type="GO" id="GO:0003700">
    <property type="term" value="F:DNA-binding transcription factor activity"/>
    <property type="evidence" value="ECO:0007669"/>
    <property type="project" value="InterPro"/>
</dbReference>
<dbReference type="EMBL" id="QQAX01000010">
    <property type="protein sequence ID" value="RDI43819.1"/>
    <property type="molecule type" value="Genomic_DNA"/>
</dbReference>
<dbReference type="SUPFAM" id="SSF53850">
    <property type="entry name" value="Periplasmic binding protein-like II"/>
    <property type="match status" value="1"/>
</dbReference>
<dbReference type="GO" id="GO:0003677">
    <property type="term" value="F:DNA binding"/>
    <property type="evidence" value="ECO:0007669"/>
    <property type="project" value="UniProtKB-KW"/>
</dbReference>
<feature type="domain" description="HTH lysR-type" evidence="5">
    <location>
        <begin position="6"/>
        <end position="63"/>
    </location>
</feature>
<evidence type="ECO:0000259" key="5">
    <source>
        <dbReference type="PROSITE" id="PS50931"/>
    </source>
</evidence>
<dbReference type="InterPro" id="IPR036390">
    <property type="entry name" value="WH_DNA-bd_sf"/>
</dbReference>
<dbReference type="SUPFAM" id="SSF46785">
    <property type="entry name" value="Winged helix' DNA-binding domain"/>
    <property type="match status" value="1"/>
</dbReference>
<evidence type="ECO:0000256" key="4">
    <source>
        <dbReference type="ARBA" id="ARBA00023163"/>
    </source>
</evidence>
<comment type="similarity">
    <text evidence="1">Belongs to the LysR transcriptional regulatory family.</text>
</comment>
<dbReference type="PROSITE" id="PS50931">
    <property type="entry name" value="HTH_LYSR"/>
    <property type="match status" value="1"/>
</dbReference>
<accession>A0A370GKL4</accession>
<dbReference type="Gene3D" id="3.40.190.10">
    <property type="entry name" value="Periplasmic binding protein-like II"/>
    <property type="match status" value="2"/>
</dbReference>